<keyword evidence="2" id="KW-1185">Reference proteome</keyword>
<evidence type="ECO:0000313" key="1">
    <source>
        <dbReference type="EMBL" id="KAK7849257.1"/>
    </source>
</evidence>
<accession>A0AAW0LC82</accession>
<name>A0AAW0LC82_QUESU</name>
<sequence length="112" mass="12236">MAEALVGKALLSATLKVLFDKMTSQEVVNFIRGRKIKEVVKKMNYLASQIIAIGLREGVEGRSSQKVPTTSLVDPESIIYGRDDDEKAIDEDGDNIIPNSIKCIIGKPTSSK</sequence>
<reference evidence="1 2" key="1">
    <citation type="journal article" date="2018" name="Sci. Data">
        <title>The draft genome sequence of cork oak.</title>
        <authorList>
            <person name="Ramos A.M."/>
            <person name="Usie A."/>
            <person name="Barbosa P."/>
            <person name="Barros P.M."/>
            <person name="Capote T."/>
            <person name="Chaves I."/>
            <person name="Simoes F."/>
            <person name="Abreu I."/>
            <person name="Carrasquinho I."/>
            <person name="Faro C."/>
            <person name="Guimaraes J.B."/>
            <person name="Mendonca D."/>
            <person name="Nobrega F."/>
            <person name="Rodrigues L."/>
            <person name="Saibo N.J.M."/>
            <person name="Varela M.C."/>
            <person name="Egas C."/>
            <person name="Matos J."/>
            <person name="Miguel C.M."/>
            <person name="Oliveira M.M."/>
            <person name="Ricardo C.P."/>
            <person name="Goncalves S."/>
        </authorList>
    </citation>
    <scope>NUCLEOTIDE SEQUENCE [LARGE SCALE GENOMIC DNA]</scope>
    <source>
        <strain evidence="2">cv. HL8</strain>
    </source>
</reference>
<organism evidence="1 2">
    <name type="scientific">Quercus suber</name>
    <name type="common">Cork oak</name>
    <dbReference type="NCBI Taxonomy" id="58331"/>
    <lineage>
        <taxon>Eukaryota</taxon>
        <taxon>Viridiplantae</taxon>
        <taxon>Streptophyta</taxon>
        <taxon>Embryophyta</taxon>
        <taxon>Tracheophyta</taxon>
        <taxon>Spermatophyta</taxon>
        <taxon>Magnoliopsida</taxon>
        <taxon>eudicotyledons</taxon>
        <taxon>Gunneridae</taxon>
        <taxon>Pentapetalae</taxon>
        <taxon>rosids</taxon>
        <taxon>fabids</taxon>
        <taxon>Fagales</taxon>
        <taxon>Fagaceae</taxon>
        <taxon>Quercus</taxon>
    </lineage>
</organism>
<evidence type="ECO:0000313" key="2">
    <source>
        <dbReference type="Proteomes" id="UP000237347"/>
    </source>
</evidence>
<dbReference type="AlphaFoldDB" id="A0AAW0LC82"/>
<protein>
    <submittedName>
        <fullName evidence="1">Uncharacterized protein</fullName>
    </submittedName>
</protein>
<gene>
    <name evidence="1" type="ORF">CFP56_003280</name>
</gene>
<comment type="caution">
    <text evidence="1">The sequence shown here is derived from an EMBL/GenBank/DDBJ whole genome shotgun (WGS) entry which is preliminary data.</text>
</comment>
<dbReference type="EMBL" id="PKMF04000116">
    <property type="protein sequence ID" value="KAK7849257.1"/>
    <property type="molecule type" value="Genomic_DNA"/>
</dbReference>
<dbReference type="Proteomes" id="UP000237347">
    <property type="component" value="Unassembled WGS sequence"/>
</dbReference>
<proteinExistence type="predicted"/>